<name>A0ABP8MRD6_9BACT</name>
<dbReference type="InterPro" id="IPR019734">
    <property type="entry name" value="TPR_rpt"/>
</dbReference>
<comment type="caution">
    <text evidence="2">The sequence shown here is derived from an EMBL/GenBank/DDBJ whole genome shotgun (WGS) entry which is preliminary data.</text>
</comment>
<dbReference type="EMBL" id="BAABEZ010000022">
    <property type="protein sequence ID" value="GAA4453238.1"/>
    <property type="molecule type" value="Genomic_DNA"/>
</dbReference>
<feature type="signal peptide" evidence="1">
    <location>
        <begin position="1"/>
        <end position="19"/>
    </location>
</feature>
<keyword evidence="3" id="KW-1185">Reference proteome</keyword>
<dbReference type="InterPro" id="IPR011990">
    <property type="entry name" value="TPR-like_helical_dom_sf"/>
</dbReference>
<dbReference type="Gene3D" id="1.25.40.10">
    <property type="entry name" value="Tetratricopeptide repeat domain"/>
    <property type="match status" value="2"/>
</dbReference>
<dbReference type="RefSeq" id="WP_344824298.1">
    <property type="nucleotide sequence ID" value="NZ_BAABEZ010000022.1"/>
</dbReference>
<reference evidence="3" key="1">
    <citation type="journal article" date="2019" name="Int. J. Syst. Evol. Microbiol.">
        <title>The Global Catalogue of Microorganisms (GCM) 10K type strain sequencing project: providing services to taxonomists for standard genome sequencing and annotation.</title>
        <authorList>
            <consortium name="The Broad Institute Genomics Platform"/>
            <consortium name="The Broad Institute Genome Sequencing Center for Infectious Disease"/>
            <person name="Wu L."/>
            <person name="Ma J."/>
        </authorList>
    </citation>
    <scope>NUCLEOTIDE SEQUENCE [LARGE SCALE GENOMIC DNA]</scope>
    <source>
        <strain evidence="3">JCM 31921</strain>
    </source>
</reference>
<protein>
    <recommendedName>
        <fullName evidence="4">Tetratricopeptide repeat protein</fullName>
    </recommendedName>
</protein>
<keyword evidence="1" id="KW-0732">Signal</keyword>
<sequence length="418" mass="46429">MKKLVLVFSAFAISTGAFAQKAKIYTAKEYMNDGDMAKAVSVINEAVNSEATSRSGDAWFTRGEIYEKLGDKDSVAFEESKKSYLKVVEVDPKYDKGLINAKLGRLAEISFNKGVNAYNAGDFAGAEKNYGFVLSLYQLNDGKQFAGNDAFKKIAASAQRFEAYSAYNQKKDDRAIAMLEKVKANPDAREVYTYIALIDAYADKKDNAAVERTIAEAKAAYPKDEQINARELNYYANSDKADVFLKKLEESVQKDPDNAVLQFNLAVAYSNAANPRNAENQPVAKPANSKELEAKAETAYKMAIDAEPGNADYVYNLGALYFNNAADLTNRMNEITGTSEAENRKYDELKGLRTREFSKALPYFQKSYDLLNPKVGNMNQDQFNTYRGTLIALQTIYEDLGQKEKSTTIGAKIAEITK</sequence>
<evidence type="ECO:0008006" key="4">
    <source>
        <dbReference type="Google" id="ProtNLM"/>
    </source>
</evidence>
<dbReference type="SMART" id="SM00028">
    <property type="entry name" value="TPR"/>
    <property type="match status" value="2"/>
</dbReference>
<feature type="chain" id="PRO_5046024915" description="Tetratricopeptide repeat protein" evidence="1">
    <location>
        <begin position="20"/>
        <end position="418"/>
    </location>
</feature>
<dbReference type="Proteomes" id="UP001501410">
    <property type="component" value="Unassembled WGS sequence"/>
</dbReference>
<gene>
    <name evidence="2" type="ORF">GCM10023092_13190</name>
</gene>
<proteinExistence type="predicted"/>
<dbReference type="SUPFAM" id="SSF48452">
    <property type="entry name" value="TPR-like"/>
    <property type="match status" value="2"/>
</dbReference>
<evidence type="ECO:0000313" key="3">
    <source>
        <dbReference type="Proteomes" id="UP001501410"/>
    </source>
</evidence>
<accession>A0ABP8MRD6</accession>
<evidence type="ECO:0000313" key="2">
    <source>
        <dbReference type="EMBL" id="GAA4453238.1"/>
    </source>
</evidence>
<organism evidence="2 3">
    <name type="scientific">Rurimicrobium arvi</name>
    <dbReference type="NCBI Taxonomy" id="2049916"/>
    <lineage>
        <taxon>Bacteria</taxon>
        <taxon>Pseudomonadati</taxon>
        <taxon>Bacteroidota</taxon>
        <taxon>Chitinophagia</taxon>
        <taxon>Chitinophagales</taxon>
        <taxon>Chitinophagaceae</taxon>
        <taxon>Rurimicrobium</taxon>
    </lineage>
</organism>
<evidence type="ECO:0000256" key="1">
    <source>
        <dbReference type="SAM" id="SignalP"/>
    </source>
</evidence>